<dbReference type="PANTHER" id="PTHR44846">
    <property type="entry name" value="MANNOSYL-D-GLYCERATE TRANSPORT/METABOLISM SYSTEM REPRESSOR MNGR-RELATED"/>
    <property type="match status" value="1"/>
</dbReference>
<evidence type="ECO:0000256" key="3">
    <source>
        <dbReference type="ARBA" id="ARBA00023163"/>
    </source>
</evidence>
<evidence type="ECO:0000313" key="6">
    <source>
        <dbReference type="Proteomes" id="UP000215137"/>
    </source>
</evidence>
<name>A0A248TIY5_9BACI</name>
<dbReference type="GO" id="GO:0045892">
    <property type="term" value="P:negative regulation of DNA-templated transcription"/>
    <property type="evidence" value="ECO:0007669"/>
    <property type="project" value="TreeGrafter"/>
</dbReference>
<reference evidence="5 6" key="1">
    <citation type="submission" date="2017-08" db="EMBL/GenBank/DDBJ databases">
        <title>Complete Genome Sequence of Bacillus kochii Oregon-R-modENCODE STRAIN BDGP4, isolated from Drosophila melanogaster gut.</title>
        <authorList>
            <person name="Wan K.H."/>
            <person name="Yu C."/>
            <person name="Park S."/>
            <person name="Hammonds A.S."/>
            <person name="Booth B.W."/>
            <person name="Celniker S.E."/>
        </authorList>
    </citation>
    <scope>NUCLEOTIDE SEQUENCE [LARGE SCALE GENOMIC DNA]</scope>
    <source>
        <strain evidence="5 6">BDGP4</strain>
    </source>
</reference>
<dbReference type="Gene3D" id="1.10.10.10">
    <property type="entry name" value="Winged helix-like DNA-binding domain superfamily/Winged helix DNA-binding domain"/>
    <property type="match status" value="1"/>
</dbReference>
<dbReference type="InterPro" id="IPR036388">
    <property type="entry name" value="WH-like_DNA-bd_sf"/>
</dbReference>
<feature type="domain" description="HTH gntR-type" evidence="4">
    <location>
        <begin position="8"/>
        <end position="76"/>
    </location>
</feature>
<dbReference type="SUPFAM" id="SSF46785">
    <property type="entry name" value="Winged helix' DNA-binding domain"/>
    <property type="match status" value="1"/>
</dbReference>
<sequence>MLNRHSSTPLYEQVAQLIQEKVNEETWQAGKKLPSERELCELFAVSRITIRQAIKQLEDQGILYRTHGVGTFISRKTKLQQPLEQINSFQQMLEQQGVIASTKILANKQVLSSVQMAKILNLQPTDYVSNLQLIGYGDEQPMVYYNSYFSIPVGQSIMPNAQAMETQGKPFSTLDLYPLTNTYQPTHLEQTFEAHTANKELASTMQIEEGWPIFQVTSIMYKDAYPLEYREAYYRGDQYRFFIKRKL</sequence>
<dbReference type="Proteomes" id="UP000215137">
    <property type="component" value="Chromosome"/>
</dbReference>
<dbReference type="SMART" id="SM00866">
    <property type="entry name" value="UTRA"/>
    <property type="match status" value="1"/>
</dbReference>
<dbReference type="InterPro" id="IPR050679">
    <property type="entry name" value="Bact_HTH_transcr_reg"/>
</dbReference>
<proteinExistence type="predicted"/>
<dbReference type="OrthoDB" id="9815017at2"/>
<dbReference type="PANTHER" id="PTHR44846:SF1">
    <property type="entry name" value="MANNOSYL-D-GLYCERATE TRANSPORT_METABOLISM SYSTEM REPRESSOR MNGR-RELATED"/>
    <property type="match status" value="1"/>
</dbReference>
<dbReference type="CDD" id="cd07377">
    <property type="entry name" value="WHTH_GntR"/>
    <property type="match status" value="1"/>
</dbReference>
<dbReference type="InterPro" id="IPR000524">
    <property type="entry name" value="Tscrpt_reg_HTH_GntR"/>
</dbReference>
<evidence type="ECO:0000256" key="2">
    <source>
        <dbReference type="ARBA" id="ARBA00023125"/>
    </source>
</evidence>
<dbReference type="InterPro" id="IPR011663">
    <property type="entry name" value="UTRA"/>
</dbReference>
<keyword evidence="2" id="KW-0238">DNA-binding</keyword>
<evidence type="ECO:0000256" key="1">
    <source>
        <dbReference type="ARBA" id="ARBA00023015"/>
    </source>
</evidence>
<dbReference type="Gene3D" id="3.40.1410.10">
    <property type="entry name" value="Chorismate lyase-like"/>
    <property type="match status" value="1"/>
</dbReference>
<keyword evidence="3" id="KW-0804">Transcription</keyword>
<protein>
    <recommendedName>
        <fullName evidence="4">HTH gntR-type domain-containing protein</fullName>
    </recommendedName>
</protein>
<dbReference type="Pfam" id="PF00392">
    <property type="entry name" value="GntR"/>
    <property type="match status" value="1"/>
</dbReference>
<dbReference type="SUPFAM" id="SSF64288">
    <property type="entry name" value="Chorismate lyase-like"/>
    <property type="match status" value="1"/>
</dbReference>
<dbReference type="PRINTS" id="PR00035">
    <property type="entry name" value="HTHGNTR"/>
</dbReference>
<dbReference type="InterPro" id="IPR028978">
    <property type="entry name" value="Chorismate_lyase_/UTRA_dom_sf"/>
</dbReference>
<dbReference type="SMART" id="SM00345">
    <property type="entry name" value="HTH_GNTR"/>
    <property type="match status" value="1"/>
</dbReference>
<dbReference type="Pfam" id="PF07702">
    <property type="entry name" value="UTRA"/>
    <property type="match status" value="1"/>
</dbReference>
<accession>A0A248TIY5</accession>
<gene>
    <name evidence="5" type="ORF">CKF48_12675</name>
</gene>
<organism evidence="5 6">
    <name type="scientific">Cytobacillus kochii</name>
    <dbReference type="NCBI Taxonomy" id="859143"/>
    <lineage>
        <taxon>Bacteria</taxon>
        <taxon>Bacillati</taxon>
        <taxon>Bacillota</taxon>
        <taxon>Bacilli</taxon>
        <taxon>Bacillales</taxon>
        <taxon>Bacillaceae</taxon>
        <taxon>Cytobacillus</taxon>
    </lineage>
</organism>
<keyword evidence="6" id="KW-1185">Reference proteome</keyword>
<dbReference type="KEGG" id="bko:CKF48_12675"/>
<dbReference type="GO" id="GO:0003700">
    <property type="term" value="F:DNA-binding transcription factor activity"/>
    <property type="evidence" value="ECO:0007669"/>
    <property type="project" value="InterPro"/>
</dbReference>
<evidence type="ECO:0000313" key="5">
    <source>
        <dbReference type="EMBL" id="ASV68099.1"/>
    </source>
</evidence>
<evidence type="ECO:0000259" key="4">
    <source>
        <dbReference type="PROSITE" id="PS50949"/>
    </source>
</evidence>
<dbReference type="RefSeq" id="WP_095371668.1">
    <property type="nucleotide sequence ID" value="NZ_CP022983.1"/>
</dbReference>
<dbReference type="PROSITE" id="PS50949">
    <property type="entry name" value="HTH_GNTR"/>
    <property type="match status" value="1"/>
</dbReference>
<dbReference type="EMBL" id="CP022983">
    <property type="protein sequence ID" value="ASV68099.1"/>
    <property type="molecule type" value="Genomic_DNA"/>
</dbReference>
<keyword evidence="1" id="KW-0805">Transcription regulation</keyword>
<dbReference type="AlphaFoldDB" id="A0A248TIY5"/>
<dbReference type="InterPro" id="IPR036390">
    <property type="entry name" value="WH_DNA-bd_sf"/>
</dbReference>
<dbReference type="FunFam" id="1.10.10.10:FF:000079">
    <property type="entry name" value="GntR family transcriptional regulator"/>
    <property type="match status" value="1"/>
</dbReference>
<dbReference type="GO" id="GO:0003677">
    <property type="term" value="F:DNA binding"/>
    <property type="evidence" value="ECO:0007669"/>
    <property type="project" value="UniProtKB-KW"/>
</dbReference>